<reference evidence="6" key="1">
    <citation type="journal article" date="2019" name="Int. J. Syst. Evol. Microbiol.">
        <title>The Global Catalogue of Microorganisms (GCM) 10K type strain sequencing project: providing services to taxonomists for standard genome sequencing and annotation.</title>
        <authorList>
            <consortium name="The Broad Institute Genomics Platform"/>
            <consortium name="The Broad Institute Genome Sequencing Center for Infectious Disease"/>
            <person name="Wu L."/>
            <person name="Ma J."/>
        </authorList>
    </citation>
    <scope>NUCLEOTIDE SEQUENCE [LARGE SCALE GENOMIC DNA]</scope>
    <source>
        <strain evidence="6">JCM 4586</strain>
    </source>
</reference>
<dbReference type="PANTHER" id="PTHR31956">
    <property type="entry name" value="NON-SPECIFIC PHOSPHOLIPASE C4-RELATED"/>
    <property type="match status" value="1"/>
</dbReference>
<keyword evidence="1" id="KW-0378">Hydrolase</keyword>
<dbReference type="Pfam" id="PF05506">
    <property type="entry name" value="PLipase_C_C"/>
    <property type="match status" value="2"/>
</dbReference>
<sequence>MNATTSVLPRSVREALARPPRPGGLRAIEHVVLLMQENRSFDHYFGDFPGARGLDDPNVVKRRDGDGLTVLDQPDGKGGVLRPYPLASDGSQDTSTEHHWATGHQAWHDGWYDAWLPAKGVATMGRYRRRGVPLYRELAETFTLCDAYHCSVMSETSSNRNYFFSGYTGRQPDSAHRAIDARAHDLEGRPDAYAWAADGKTPWTSYPQLLQAHGTTWKVYQEWDNFYDNNLEFFAAFKKIFRDVLARAESKHNNLFDFYEDLAKQTAVERAVWVRKLADAAASIPDADDRMLYERGLYRAVPNPSGITRGFIRQLRADVLAGSLPKVSYIVPPTGDSEHPGNSLPRDGQKIVYQVLEALAANPEVWDSTVLLISYDENDGIFDHMPPPVPPDAYTDEFVDGNPLGLGIRVPFIVVSPWTRGGYICSQVFDHTSQVRFLETWTGVRQPLISTWRRTVAGDLLSVFDFGTGSRPPAPVGARRARPLPYQPDTHCAPDPATGDLVLTLANTGSASAHLTLYPYADEYPKPQHFDITEPTRVTVPGASTAYRFTVIGPNGFRRDFAGPRRGPGAALAVTTAVAAVTHTLDINLTNRGDRPLTVYIDDHLDPARSEFHTVDPGRTLPLPHNADAGHGWYDITITVDGIPSFVRRLAGHLENGKESVTTLKELRCGSFEEKARIKR</sequence>
<evidence type="ECO:0000256" key="3">
    <source>
        <dbReference type="SAM" id="MobiDB-lite"/>
    </source>
</evidence>
<dbReference type="RefSeq" id="WP_229899412.1">
    <property type="nucleotide sequence ID" value="NZ_BMUT01000007.1"/>
</dbReference>
<dbReference type="PANTHER" id="PTHR31956:SF1">
    <property type="entry name" value="NON-SPECIFIC PHOSPHOLIPASE C1"/>
    <property type="match status" value="1"/>
</dbReference>
<comment type="caution">
    <text evidence="5">The sequence shown here is derived from an EMBL/GenBank/DDBJ whole genome shotgun (WGS) entry which is preliminary data.</text>
</comment>
<keyword evidence="2" id="KW-0843">Virulence</keyword>
<dbReference type="Pfam" id="PF04185">
    <property type="entry name" value="Phosphoesterase"/>
    <property type="match status" value="2"/>
</dbReference>
<evidence type="ECO:0000256" key="1">
    <source>
        <dbReference type="ARBA" id="ARBA00022801"/>
    </source>
</evidence>
<dbReference type="Gene3D" id="3.40.720.10">
    <property type="entry name" value="Alkaline Phosphatase, subunit A"/>
    <property type="match status" value="2"/>
</dbReference>
<dbReference type="InterPro" id="IPR008475">
    <property type="entry name" value="PLipase_C_C"/>
</dbReference>
<evidence type="ECO:0000259" key="4">
    <source>
        <dbReference type="Pfam" id="PF05506"/>
    </source>
</evidence>
<evidence type="ECO:0000313" key="6">
    <source>
        <dbReference type="Proteomes" id="UP000659223"/>
    </source>
</evidence>
<protein>
    <submittedName>
        <fullName evidence="5">Phospholipase C, phosphocholine-specific</fullName>
    </submittedName>
</protein>
<evidence type="ECO:0000256" key="2">
    <source>
        <dbReference type="ARBA" id="ARBA00023026"/>
    </source>
</evidence>
<feature type="domain" description="Bacterial phospholipase C C-terminal" evidence="4">
    <location>
        <begin position="481"/>
        <end position="563"/>
    </location>
</feature>
<dbReference type="EMBL" id="BMUT01000007">
    <property type="protein sequence ID" value="GGX87317.1"/>
    <property type="molecule type" value="Genomic_DNA"/>
</dbReference>
<evidence type="ECO:0000313" key="5">
    <source>
        <dbReference type="EMBL" id="GGX87317.1"/>
    </source>
</evidence>
<accession>A0ABQ2YNK1</accession>
<proteinExistence type="predicted"/>
<dbReference type="InterPro" id="IPR017850">
    <property type="entry name" value="Alkaline_phosphatase_core_sf"/>
</dbReference>
<keyword evidence="6" id="KW-1185">Reference proteome</keyword>
<dbReference type="InterPro" id="IPR007312">
    <property type="entry name" value="Phosphoesterase"/>
</dbReference>
<organism evidence="5 6">
    <name type="scientific">Streptomyces hiroshimensis</name>
    <dbReference type="NCBI Taxonomy" id="66424"/>
    <lineage>
        <taxon>Bacteria</taxon>
        <taxon>Bacillati</taxon>
        <taxon>Actinomycetota</taxon>
        <taxon>Actinomycetes</taxon>
        <taxon>Kitasatosporales</taxon>
        <taxon>Streptomycetaceae</taxon>
        <taxon>Streptomyces</taxon>
    </lineage>
</organism>
<feature type="region of interest" description="Disordered" evidence="3">
    <location>
        <begin position="1"/>
        <end position="21"/>
    </location>
</feature>
<feature type="domain" description="Bacterial phospholipase C C-terminal" evidence="4">
    <location>
        <begin position="575"/>
        <end position="653"/>
    </location>
</feature>
<name>A0ABQ2YNK1_9ACTN</name>
<gene>
    <name evidence="5" type="ORF">GCM10010324_36010</name>
</gene>
<dbReference type="Proteomes" id="UP000659223">
    <property type="component" value="Unassembled WGS sequence"/>
</dbReference>